<dbReference type="Proteomes" id="UP000447355">
    <property type="component" value="Unassembled WGS sequence"/>
</dbReference>
<proteinExistence type="predicted"/>
<dbReference type="EMBL" id="WWCX01000001">
    <property type="protein sequence ID" value="MYM92743.1"/>
    <property type="molecule type" value="Genomic_DNA"/>
</dbReference>
<evidence type="ECO:0000313" key="1">
    <source>
        <dbReference type="EMBL" id="MYM92743.1"/>
    </source>
</evidence>
<dbReference type="AlphaFoldDB" id="A0A845GDP5"/>
<dbReference type="RefSeq" id="WP_161082001.1">
    <property type="nucleotide sequence ID" value="NZ_WWCX01000001.1"/>
</dbReference>
<gene>
    <name evidence="1" type="ORF">GTP90_02575</name>
</gene>
<reference evidence="1" key="1">
    <citation type="submission" date="2019-12" db="EMBL/GenBank/DDBJ databases">
        <title>Novel species isolated from a subtropical stream in China.</title>
        <authorList>
            <person name="Lu H."/>
        </authorList>
    </citation>
    <scope>NUCLEOTIDE SEQUENCE [LARGE SCALE GENOMIC DNA]</scope>
    <source>
        <strain evidence="1">FT81W</strain>
    </source>
</reference>
<name>A0A845GDP5_9BURK</name>
<comment type="caution">
    <text evidence="1">The sequence shown here is derived from an EMBL/GenBank/DDBJ whole genome shotgun (WGS) entry which is preliminary data.</text>
</comment>
<accession>A0A845GDP5</accession>
<protein>
    <submittedName>
        <fullName evidence="1">Uncharacterized protein</fullName>
    </submittedName>
</protein>
<sequence>MHKRYYYLAQILLATALGVFGVAAMRGDLDPKAQSDKATAIGAVQAAIEARMQLLDSLDK</sequence>
<evidence type="ECO:0000313" key="2">
    <source>
        <dbReference type="Proteomes" id="UP000447355"/>
    </source>
</evidence>
<organism evidence="1 2">
    <name type="scientific">Duganella vulcania</name>
    <dbReference type="NCBI Taxonomy" id="2692166"/>
    <lineage>
        <taxon>Bacteria</taxon>
        <taxon>Pseudomonadati</taxon>
        <taxon>Pseudomonadota</taxon>
        <taxon>Betaproteobacteria</taxon>
        <taxon>Burkholderiales</taxon>
        <taxon>Oxalobacteraceae</taxon>
        <taxon>Telluria group</taxon>
        <taxon>Duganella</taxon>
    </lineage>
</organism>